<sequence length="349" mass="39489">MTGFEILDLVIGMIFIYFLLSLLCVSILEAYARFLRLRSNNLKKWLTDTFNDKKSNTALGERIWCNVMVDGLTQDRRGASYLSRNTFVHALLDEIHYGNESVAKEDQEYAEVTEPYDFYTLKSSILQSKLLSTSMKRMLLQFHHESFSNIDSFKLKIATWFDEAMERNSGTYKSRAQNYALVISFVITILLNVDSLKLFSYFYVNKDVATKLANAAQHVVQDTALIQRIAILKNDSTRNAALNEPLLNSISHDVKILLEQQETLTELNVPIGWNLTAAELAKIKKEAGSWFLLKLLGWVVTAIAVSLGAPFWFDTLNKLVNIRSAGKKPQDIPVNEVKSTPSASEKALA</sequence>
<proteinExistence type="predicted"/>
<accession>A0ABS5VVA3</accession>
<name>A0ABS5VVA3_9BACT</name>
<protein>
    <recommendedName>
        <fullName evidence="4">DUF4239 domain-containing protein</fullName>
    </recommendedName>
</protein>
<evidence type="ECO:0000313" key="2">
    <source>
        <dbReference type="EMBL" id="MBT1704735.1"/>
    </source>
</evidence>
<keyword evidence="1" id="KW-1133">Transmembrane helix</keyword>
<dbReference type="RefSeq" id="WP_254154691.1">
    <property type="nucleotide sequence ID" value="NZ_JAHESD010000038.1"/>
</dbReference>
<keyword evidence="1" id="KW-0812">Transmembrane</keyword>
<keyword evidence="3" id="KW-1185">Reference proteome</keyword>
<evidence type="ECO:0000256" key="1">
    <source>
        <dbReference type="SAM" id="Phobius"/>
    </source>
</evidence>
<evidence type="ECO:0000313" key="3">
    <source>
        <dbReference type="Proteomes" id="UP000772618"/>
    </source>
</evidence>
<feature type="transmembrane region" description="Helical" evidence="1">
    <location>
        <begin position="179"/>
        <end position="204"/>
    </location>
</feature>
<comment type="caution">
    <text evidence="2">The sequence shown here is derived from an EMBL/GenBank/DDBJ whole genome shotgun (WGS) entry which is preliminary data.</text>
</comment>
<feature type="transmembrane region" description="Helical" evidence="1">
    <location>
        <begin position="295"/>
        <end position="313"/>
    </location>
</feature>
<keyword evidence="1" id="KW-0472">Membrane</keyword>
<organism evidence="2 3">
    <name type="scientific">Chryseosolibacter indicus</name>
    <dbReference type="NCBI Taxonomy" id="2782351"/>
    <lineage>
        <taxon>Bacteria</taxon>
        <taxon>Pseudomonadati</taxon>
        <taxon>Bacteroidota</taxon>
        <taxon>Cytophagia</taxon>
        <taxon>Cytophagales</taxon>
        <taxon>Chryseotaleaceae</taxon>
        <taxon>Chryseosolibacter</taxon>
    </lineage>
</organism>
<evidence type="ECO:0008006" key="4">
    <source>
        <dbReference type="Google" id="ProtNLM"/>
    </source>
</evidence>
<dbReference type="EMBL" id="JAHESD010000038">
    <property type="protein sequence ID" value="MBT1704735.1"/>
    <property type="molecule type" value="Genomic_DNA"/>
</dbReference>
<gene>
    <name evidence="2" type="ORF">KK060_15680</name>
</gene>
<feature type="transmembrane region" description="Helical" evidence="1">
    <location>
        <begin position="6"/>
        <end position="28"/>
    </location>
</feature>
<reference evidence="2 3" key="1">
    <citation type="submission" date="2021-05" db="EMBL/GenBank/DDBJ databases">
        <title>A Polyphasic approach of four new species of the genus Ohtaekwangia: Ohtaekwangia histidinii sp. nov., Ohtaekwangia cretensis sp. nov., Ohtaekwangia indiensis sp. nov., Ohtaekwangia reichenbachii sp. nov. from diverse environment.</title>
        <authorList>
            <person name="Octaviana S."/>
        </authorList>
    </citation>
    <scope>NUCLEOTIDE SEQUENCE [LARGE SCALE GENOMIC DNA]</scope>
    <source>
        <strain evidence="2 3">PWU20</strain>
    </source>
</reference>
<dbReference type="Proteomes" id="UP000772618">
    <property type="component" value="Unassembled WGS sequence"/>
</dbReference>